<keyword evidence="2" id="KW-1185">Reference proteome</keyword>
<protein>
    <submittedName>
        <fullName evidence="1">Uncharacterized protein</fullName>
    </submittedName>
</protein>
<dbReference type="EMBL" id="HF935468">
    <property type="protein sequence ID" value="CCX09510.1"/>
    <property type="molecule type" value="Genomic_DNA"/>
</dbReference>
<evidence type="ECO:0000313" key="2">
    <source>
        <dbReference type="Proteomes" id="UP000018144"/>
    </source>
</evidence>
<dbReference type="Proteomes" id="UP000018144">
    <property type="component" value="Unassembled WGS sequence"/>
</dbReference>
<proteinExistence type="predicted"/>
<gene>
    <name evidence="1" type="ORF">PCON_09103</name>
</gene>
<reference evidence="1 2" key="1">
    <citation type="journal article" date="2013" name="PLoS Genet.">
        <title>The genome and development-dependent transcriptomes of Pyronema confluens: a window into fungal evolution.</title>
        <authorList>
            <person name="Traeger S."/>
            <person name="Altegoer F."/>
            <person name="Freitag M."/>
            <person name="Gabaldon T."/>
            <person name="Kempken F."/>
            <person name="Kumar A."/>
            <person name="Marcet-Houben M."/>
            <person name="Poggeler S."/>
            <person name="Stajich J.E."/>
            <person name="Nowrousian M."/>
        </authorList>
    </citation>
    <scope>NUCLEOTIDE SEQUENCE [LARGE SCALE GENOMIC DNA]</scope>
    <source>
        <strain evidence="2">CBS 100304</strain>
        <tissue evidence="1">Vegetative mycelium</tissue>
    </source>
</reference>
<sequence>MITLTTIKLSKSR</sequence>
<name>U4L1Q7_PYROM</name>
<organism evidence="1 2">
    <name type="scientific">Pyronema omphalodes (strain CBS 100304)</name>
    <name type="common">Pyronema confluens</name>
    <dbReference type="NCBI Taxonomy" id="1076935"/>
    <lineage>
        <taxon>Eukaryota</taxon>
        <taxon>Fungi</taxon>
        <taxon>Dikarya</taxon>
        <taxon>Ascomycota</taxon>
        <taxon>Pezizomycotina</taxon>
        <taxon>Pezizomycetes</taxon>
        <taxon>Pezizales</taxon>
        <taxon>Pyronemataceae</taxon>
        <taxon>Pyronema</taxon>
    </lineage>
</organism>
<accession>U4L1Q7</accession>
<evidence type="ECO:0000313" key="1">
    <source>
        <dbReference type="EMBL" id="CCX09510.1"/>
    </source>
</evidence>